<dbReference type="PANTHER" id="PTHR43245">
    <property type="entry name" value="BIFUNCTIONAL POLYMYXIN RESISTANCE PROTEIN ARNA"/>
    <property type="match status" value="1"/>
</dbReference>
<dbReference type="AlphaFoldDB" id="A0A0H5R8M7"/>
<evidence type="ECO:0000259" key="1">
    <source>
        <dbReference type="Pfam" id="PF01370"/>
    </source>
</evidence>
<dbReference type="Pfam" id="PF01370">
    <property type="entry name" value="Epimerase"/>
    <property type="match status" value="1"/>
</dbReference>
<accession>A0A0H5R8M7</accession>
<reference evidence="2" key="1">
    <citation type="submission" date="2015-04" db="EMBL/GenBank/DDBJ databases">
        <title>The genome sequence of the plant pathogenic Rhizarian Plasmodiophora brassicae reveals insights in its biotrophic life cycle and the origin of chitin synthesis.</title>
        <authorList>
            <person name="Schwelm A."/>
            <person name="Fogelqvist J."/>
            <person name="Knaust A."/>
            <person name="Julke S."/>
            <person name="Lilja T."/>
            <person name="Dhandapani V."/>
            <person name="Bonilla-Rosso G."/>
            <person name="Karlsson M."/>
            <person name="Shevchenko A."/>
            <person name="Choi S.R."/>
            <person name="Kim H.G."/>
            <person name="Park J.Y."/>
            <person name="Lim Y.P."/>
            <person name="Ludwig-Muller J."/>
            <person name="Dixelius C."/>
        </authorList>
    </citation>
    <scope>NUCLEOTIDE SEQUENCE</scope>
    <source>
        <tissue evidence="2">Potato root galls</tissue>
    </source>
</reference>
<organism evidence="2">
    <name type="scientific">Spongospora subterranea</name>
    <dbReference type="NCBI Taxonomy" id="70186"/>
    <lineage>
        <taxon>Eukaryota</taxon>
        <taxon>Sar</taxon>
        <taxon>Rhizaria</taxon>
        <taxon>Endomyxa</taxon>
        <taxon>Phytomyxea</taxon>
        <taxon>Plasmodiophorida</taxon>
        <taxon>Plasmodiophoridae</taxon>
        <taxon>Spongospora</taxon>
    </lineage>
</organism>
<proteinExistence type="predicted"/>
<dbReference type="SUPFAM" id="SSF51735">
    <property type="entry name" value="NAD(P)-binding Rossmann-fold domains"/>
    <property type="match status" value="1"/>
</dbReference>
<dbReference type="InterPro" id="IPR036291">
    <property type="entry name" value="NAD(P)-bd_dom_sf"/>
</dbReference>
<sequence>LRQITLTGGRQRVLRFRIMANILILGGTGFIGRNLVEWLVSEHDQDCNLIRVCDKTPPVLAFMDKHHIKLFKSQDKVQFMQCDLTKEAHVDKAFDLTAHEDHRPKWTYVINLCGETRFAMSDNDYRSRIVVTAEKCGRKALGNAYKWIEISSAAVYKPGPSHSDESSPINPWTKPALFRYEAEQALQKIQGLPLVILRPSMVYGPGDLTSLTPRLSTAATYANVKEKMKVLWSKDLCLSVVHVQDLCNAIWQCAQHLDEGSIVNVSDSNGLTQGKLNAILESVFNIEIGYMGKILSNLAKLNFSSVVESANQKHVPAWQVLCSQHGITSTPISPFLDATLLGNNSLSVDGSAITLMTPFTYMYPQLTKELLLDQLRYFVDLGLFPNIINL</sequence>
<feature type="non-terminal residue" evidence="2">
    <location>
        <position position="1"/>
    </location>
</feature>
<feature type="domain" description="NAD-dependent epimerase/dehydratase" evidence="1">
    <location>
        <begin position="22"/>
        <end position="265"/>
    </location>
</feature>
<dbReference type="EMBL" id="HACM01009630">
    <property type="protein sequence ID" value="CRZ10072.1"/>
    <property type="molecule type" value="Transcribed_RNA"/>
</dbReference>
<name>A0A0H5R8M7_9EUKA</name>
<dbReference type="InterPro" id="IPR050177">
    <property type="entry name" value="Lipid_A_modif_metabolic_enz"/>
</dbReference>
<dbReference type="Gene3D" id="3.40.50.720">
    <property type="entry name" value="NAD(P)-binding Rossmann-like Domain"/>
    <property type="match status" value="1"/>
</dbReference>
<evidence type="ECO:0000313" key="2">
    <source>
        <dbReference type="EMBL" id="CRZ10072.1"/>
    </source>
</evidence>
<dbReference type="PANTHER" id="PTHR43245:SF11">
    <property type="entry name" value="LD23561P"/>
    <property type="match status" value="1"/>
</dbReference>
<protein>
    <recommendedName>
        <fullName evidence="1">NAD-dependent epimerase/dehydratase domain-containing protein</fullName>
    </recommendedName>
</protein>
<dbReference type="InterPro" id="IPR001509">
    <property type="entry name" value="Epimerase_deHydtase"/>
</dbReference>